<dbReference type="PROSITE" id="PS50072">
    <property type="entry name" value="CSA_PPIASE_2"/>
    <property type="match status" value="1"/>
</dbReference>
<feature type="region of interest" description="Disordered" evidence="2">
    <location>
        <begin position="300"/>
        <end position="735"/>
    </location>
</feature>
<dbReference type="Pfam" id="PF00160">
    <property type="entry name" value="Pro_isomerase"/>
    <property type="match status" value="2"/>
</dbReference>
<gene>
    <name evidence="4" type="ORF">TEA_019765</name>
</gene>
<accession>A0A4S4EGX1</accession>
<evidence type="ECO:0000259" key="3">
    <source>
        <dbReference type="PROSITE" id="PS50072"/>
    </source>
</evidence>
<feature type="compositionally biased region" description="Low complexity" evidence="2">
    <location>
        <begin position="490"/>
        <end position="510"/>
    </location>
</feature>
<dbReference type="GO" id="GO:0005737">
    <property type="term" value="C:cytoplasm"/>
    <property type="evidence" value="ECO:0007669"/>
    <property type="project" value="TreeGrafter"/>
</dbReference>
<feature type="compositionally biased region" description="Low complexity" evidence="2">
    <location>
        <begin position="348"/>
        <end position="360"/>
    </location>
</feature>
<dbReference type="GO" id="GO:0016018">
    <property type="term" value="F:cyclosporin A binding"/>
    <property type="evidence" value="ECO:0007669"/>
    <property type="project" value="TreeGrafter"/>
</dbReference>
<evidence type="ECO:0000313" key="5">
    <source>
        <dbReference type="Proteomes" id="UP000306102"/>
    </source>
</evidence>
<dbReference type="Gene3D" id="2.40.100.10">
    <property type="entry name" value="Cyclophilin-like"/>
    <property type="match status" value="2"/>
</dbReference>
<proteinExistence type="inferred from homology"/>
<organism evidence="4 5">
    <name type="scientific">Camellia sinensis var. sinensis</name>
    <name type="common">China tea</name>
    <dbReference type="NCBI Taxonomy" id="542762"/>
    <lineage>
        <taxon>Eukaryota</taxon>
        <taxon>Viridiplantae</taxon>
        <taxon>Streptophyta</taxon>
        <taxon>Embryophyta</taxon>
        <taxon>Tracheophyta</taxon>
        <taxon>Spermatophyta</taxon>
        <taxon>Magnoliopsida</taxon>
        <taxon>eudicotyledons</taxon>
        <taxon>Gunneridae</taxon>
        <taxon>Pentapetalae</taxon>
        <taxon>asterids</taxon>
        <taxon>Ericales</taxon>
        <taxon>Theaceae</taxon>
        <taxon>Camellia</taxon>
    </lineage>
</organism>
<comment type="caution">
    <text evidence="4">The sequence shown here is derived from an EMBL/GenBank/DDBJ whole genome shotgun (WGS) entry which is preliminary data.</text>
</comment>
<feature type="compositionally biased region" description="Low complexity" evidence="2">
    <location>
        <begin position="586"/>
        <end position="602"/>
    </location>
</feature>
<dbReference type="GO" id="GO:0006457">
    <property type="term" value="P:protein folding"/>
    <property type="evidence" value="ECO:0007669"/>
    <property type="project" value="TreeGrafter"/>
</dbReference>
<dbReference type="EMBL" id="SDRB02004568">
    <property type="protein sequence ID" value="THG15718.1"/>
    <property type="molecule type" value="Genomic_DNA"/>
</dbReference>
<sequence length="878" mass="98001">MSKKNMLVFLDVSIDGWVSKGERMVFQLFPDAAPKTVENFRALCTGEKGISPKTGRPLHYKGSFFHRIIKGSMAQSAILVYAVGYRADGHDCFSCDVVLRVAILSNEMGVAEKAYTVRSFQLRLSPHEYPDWHHGITTAHVGSHARIWYVGDIAHSCCLCQHCMITVVATRLLLSSTIATGATYTTFVVMNLMPSLRLLLNEPPSKLKHDERGTLSMAVADRDERGSLFIITFKANYRLDRKYVVFGKIVEGYKVLNKIENVGDHEGRPSVTVKIINCGEFHEEKKKANKLKMGKDAFLEANNHEVRHRGKHKKSSRDRRKKRRYYSSESDTSSDSEIESSESDSDSESSMSSSSDLSSSSDDRRKKRKRSSKRDRASDSPTDSESESKSESSPDDGDAERKNKNQPQITVGNQSPLDEERATSIPHKKGEATDMHEREEGEYPKENGGQRSNGIEVENKSDRSADRPDVMDDHPGKSRSRSVSPKRAMSKSMSISPKKSQGVSRSPSVDKSPRVSRRSRSISRSPVRSGSRSPVRGKGRSISRSPLRARPGRSISRSPTTSPPLRSLSRNSLRTSSRKSSRKSVSRSPIRIVRSVSRSPVRSSRRSVSRSSGRAPSRRSPSRSPVRAPTRNNRRSHSRSPVSAGRRVSPISDRGRSSSRSPSPDGSPKRIRRGRGFSQRFAFARRYRTPSRSPVRSYRYGGRGDRDRYYRRSPRRYRSPPRGRTPPRVNAEPDDVFTPERMLAPFEDEIDILSINIEAEEAGLGVLYHGAQSATVTAVIVAALFAVAAVLPLRRLDTVSTPHLLRGGGHLLAAGAPHQYRGPHLTRNHPKGQQAKKGQGHLLGVPRGRRAWSLMEMDLRTQAGKAVLVVMIVNGWWR</sequence>
<dbReference type="Proteomes" id="UP000306102">
    <property type="component" value="Unassembled WGS sequence"/>
</dbReference>
<feature type="domain" description="PPIase cyclophilin-type" evidence="3">
    <location>
        <begin position="23"/>
        <end position="280"/>
    </location>
</feature>
<dbReference type="InterPro" id="IPR029000">
    <property type="entry name" value="Cyclophilin-like_dom_sf"/>
</dbReference>
<dbReference type="PRINTS" id="PR00153">
    <property type="entry name" value="CSAPPISMRASE"/>
</dbReference>
<comment type="similarity">
    <text evidence="1">Belongs to the cyclophilin-type PPIase family.</text>
</comment>
<evidence type="ECO:0000256" key="1">
    <source>
        <dbReference type="ARBA" id="ARBA00007365"/>
    </source>
</evidence>
<reference evidence="4 5" key="1">
    <citation type="journal article" date="2018" name="Proc. Natl. Acad. Sci. U.S.A.">
        <title>Draft genome sequence of Camellia sinensis var. sinensis provides insights into the evolution of the tea genome and tea quality.</title>
        <authorList>
            <person name="Wei C."/>
            <person name="Yang H."/>
            <person name="Wang S."/>
            <person name="Zhao J."/>
            <person name="Liu C."/>
            <person name="Gao L."/>
            <person name="Xia E."/>
            <person name="Lu Y."/>
            <person name="Tai Y."/>
            <person name="She G."/>
            <person name="Sun J."/>
            <person name="Cao H."/>
            <person name="Tong W."/>
            <person name="Gao Q."/>
            <person name="Li Y."/>
            <person name="Deng W."/>
            <person name="Jiang X."/>
            <person name="Wang W."/>
            <person name="Chen Q."/>
            <person name="Zhang S."/>
            <person name="Li H."/>
            <person name="Wu J."/>
            <person name="Wang P."/>
            <person name="Li P."/>
            <person name="Shi C."/>
            <person name="Zheng F."/>
            <person name="Jian J."/>
            <person name="Huang B."/>
            <person name="Shan D."/>
            <person name="Shi M."/>
            <person name="Fang C."/>
            <person name="Yue Y."/>
            <person name="Li F."/>
            <person name="Li D."/>
            <person name="Wei S."/>
            <person name="Han B."/>
            <person name="Jiang C."/>
            <person name="Yin Y."/>
            <person name="Xia T."/>
            <person name="Zhang Z."/>
            <person name="Bennetzen J.L."/>
            <person name="Zhao S."/>
            <person name="Wan X."/>
        </authorList>
    </citation>
    <scope>NUCLEOTIDE SEQUENCE [LARGE SCALE GENOMIC DNA]</scope>
    <source>
        <strain evidence="5">cv. Shuchazao</strain>
        <tissue evidence="4">Leaf</tissue>
    </source>
</reference>
<dbReference type="GO" id="GO:0003755">
    <property type="term" value="F:peptidyl-prolyl cis-trans isomerase activity"/>
    <property type="evidence" value="ECO:0007669"/>
    <property type="project" value="InterPro"/>
</dbReference>
<dbReference type="STRING" id="542762.A0A4S4EGX1"/>
<feature type="compositionally biased region" description="Basic residues" evidence="2">
    <location>
        <begin position="306"/>
        <end position="325"/>
    </location>
</feature>
<dbReference type="InterPro" id="IPR002130">
    <property type="entry name" value="Cyclophilin-type_PPIase_dom"/>
</dbReference>
<feature type="compositionally biased region" description="Acidic residues" evidence="2">
    <location>
        <begin position="332"/>
        <end position="347"/>
    </location>
</feature>
<feature type="compositionally biased region" description="Basic and acidic residues" evidence="2">
    <location>
        <begin position="418"/>
        <end position="445"/>
    </location>
</feature>
<evidence type="ECO:0000313" key="4">
    <source>
        <dbReference type="EMBL" id="THG15718.1"/>
    </source>
</evidence>
<feature type="compositionally biased region" description="Polar residues" evidence="2">
    <location>
        <begin position="405"/>
        <end position="416"/>
    </location>
</feature>
<feature type="compositionally biased region" description="Low complexity" evidence="2">
    <location>
        <begin position="622"/>
        <end position="631"/>
    </location>
</feature>
<feature type="compositionally biased region" description="Basic and acidic residues" evidence="2">
    <location>
        <begin position="457"/>
        <end position="476"/>
    </location>
</feature>
<dbReference type="PANTHER" id="PTHR11071:SF561">
    <property type="entry name" value="PEPTIDYL-PROLYL CIS-TRANS ISOMERASE D-RELATED"/>
    <property type="match status" value="1"/>
</dbReference>
<dbReference type="AlphaFoldDB" id="A0A4S4EGX1"/>
<feature type="compositionally biased region" description="Basic residues" evidence="2">
    <location>
        <begin position="576"/>
        <end position="585"/>
    </location>
</feature>
<feature type="compositionally biased region" description="Low complexity" evidence="2">
    <location>
        <begin position="552"/>
        <end position="575"/>
    </location>
</feature>
<keyword evidence="5" id="KW-1185">Reference proteome</keyword>
<protein>
    <recommendedName>
        <fullName evidence="3">PPIase cyclophilin-type domain-containing protein</fullName>
    </recommendedName>
</protein>
<dbReference type="PANTHER" id="PTHR11071">
    <property type="entry name" value="PEPTIDYL-PROLYL CIS-TRANS ISOMERASE"/>
    <property type="match status" value="1"/>
</dbReference>
<dbReference type="SUPFAM" id="SSF50891">
    <property type="entry name" value="Cyclophilin-like"/>
    <property type="match status" value="2"/>
</dbReference>
<feature type="compositionally biased region" description="Low complexity" evidence="2">
    <location>
        <begin position="522"/>
        <end position="534"/>
    </location>
</feature>
<evidence type="ECO:0000256" key="2">
    <source>
        <dbReference type="SAM" id="MobiDB-lite"/>
    </source>
</evidence>
<feature type="compositionally biased region" description="Basic residues" evidence="2">
    <location>
        <begin position="711"/>
        <end position="721"/>
    </location>
</feature>
<name>A0A4S4EGX1_CAMSN</name>